<gene>
    <name evidence="2" type="primary">OBP31</name>
</gene>
<sequence>MKYIFLFFVILTLTKINCAELPELTEECMTELGISWSQMKEFGKMQFENIELPHNFKCLTLCMAKKSGHITHNQLNETAVLKDLPSGVTVDLEQCRGITGTTDCDKFYKIYECILKQFSKNTSK</sequence>
<dbReference type="GO" id="GO:0005549">
    <property type="term" value="F:odorant binding"/>
    <property type="evidence" value="ECO:0007669"/>
    <property type="project" value="InterPro"/>
</dbReference>
<keyword evidence="1" id="KW-0732">Signal</keyword>
<proteinExistence type="evidence at transcript level"/>
<dbReference type="SUPFAM" id="SSF47565">
    <property type="entry name" value="Insect pheromone/odorant-binding proteins"/>
    <property type="match status" value="1"/>
</dbReference>
<dbReference type="EMBL" id="KT207384">
    <property type="protein sequence ID" value="ALP75944.1"/>
    <property type="molecule type" value="mRNA"/>
</dbReference>
<feature type="signal peptide" evidence="1">
    <location>
        <begin position="1"/>
        <end position="19"/>
    </location>
</feature>
<dbReference type="InterPro" id="IPR006170">
    <property type="entry name" value="PBP/GOBP"/>
</dbReference>
<evidence type="ECO:0000313" key="2">
    <source>
        <dbReference type="EMBL" id="ALP75944.1"/>
    </source>
</evidence>
<feature type="chain" id="PRO_5006606066" evidence="1">
    <location>
        <begin position="20"/>
        <end position="124"/>
    </location>
</feature>
<evidence type="ECO:0000256" key="1">
    <source>
        <dbReference type="SAM" id="SignalP"/>
    </source>
</evidence>
<protein>
    <submittedName>
        <fullName evidence="2">Odorant binding protein 31</fullName>
    </submittedName>
</protein>
<dbReference type="Gene3D" id="1.10.238.20">
    <property type="entry name" value="Pheromone/general odorant binding protein domain"/>
    <property type="match status" value="1"/>
</dbReference>
<dbReference type="InterPro" id="IPR036728">
    <property type="entry name" value="PBP_GOBP_sf"/>
</dbReference>
<organism evidence="2">
    <name type="scientific">Holotrichia parallela</name>
    <name type="common">Dark black chafer beetle</name>
    <name type="synonym">Pedinotrichia parallela</name>
    <dbReference type="NCBI Taxonomy" id="93412"/>
    <lineage>
        <taxon>Eukaryota</taxon>
        <taxon>Metazoa</taxon>
        <taxon>Ecdysozoa</taxon>
        <taxon>Arthropoda</taxon>
        <taxon>Hexapoda</taxon>
        <taxon>Insecta</taxon>
        <taxon>Pterygota</taxon>
        <taxon>Neoptera</taxon>
        <taxon>Endopterygota</taxon>
        <taxon>Coleoptera</taxon>
        <taxon>Polyphaga</taxon>
        <taxon>Scarabaeiformia</taxon>
        <taxon>Scarabaeidae</taxon>
        <taxon>Melolonthinae</taxon>
        <taxon>Holotrichia</taxon>
    </lineage>
</organism>
<dbReference type="Pfam" id="PF01395">
    <property type="entry name" value="PBP_GOBP"/>
    <property type="match status" value="1"/>
</dbReference>
<name>A0A0S2UXC3_HOLPA</name>
<dbReference type="CDD" id="cd23992">
    <property type="entry name" value="PBP_GOBP"/>
    <property type="match status" value="1"/>
</dbReference>
<accession>A0A0S2UXC3</accession>
<dbReference type="SMART" id="SM00708">
    <property type="entry name" value="PhBP"/>
    <property type="match status" value="1"/>
</dbReference>
<dbReference type="AlphaFoldDB" id="A0A0S2UXC3"/>
<reference evidence="2" key="1">
    <citation type="submission" date="2015-06" db="EMBL/GenBank/DDBJ databases">
        <authorList>
            <person name="Hoefler B.C."/>
            <person name="Straight P.D."/>
        </authorList>
    </citation>
    <scope>NUCLEOTIDE SEQUENCE</scope>
    <source>
        <tissue evidence="2">Antenna</tissue>
    </source>
</reference>